<evidence type="ECO:0000313" key="3">
    <source>
        <dbReference type="Proteomes" id="UP001154282"/>
    </source>
</evidence>
<protein>
    <submittedName>
        <fullName evidence="2">Uncharacterized protein</fullName>
    </submittedName>
</protein>
<dbReference type="GO" id="GO:0000347">
    <property type="term" value="C:THO complex"/>
    <property type="evidence" value="ECO:0007669"/>
    <property type="project" value="TreeGrafter"/>
</dbReference>
<dbReference type="PANTHER" id="PTHR44411:SF1">
    <property type="entry name" value="THO COMPLEX SUBUNIT 6 HOMOLOG"/>
    <property type="match status" value="1"/>
</dbReference>
<dbReference type="GO" id="GO:0006406">
    <property type="term" value="P:mRNA export from nucleus"/>
    <property type="evidence" value="ECO:0007669"/>
    <property type="project" value="TreeGrafter"/>
</dbReference>
<name>A0AAV0HPU9_9ROSI</name>
<dbReference type="AlphaFoldDB" id="A0AAV0HPU9"/>
<gene>
    <name evidence="2" type="ORF">LITE_LOCUS5415</name>
</gene>
<comment type="caution">
    <text evidence="2">The sequence shown here is derived from an EMBL/GenBank/DDBJ whole genome shotgun (WGS) entry which is preliminary data.</text>
</comment>
<dbReference type="EMBL" id="CAMGYJ010000002">
    <property type="protein sequence ID" value="CAI0387329.1"/>
    <property type="molecule type" value="Genomic_DNA"/>
</dbReference>
<dbReference type="InterPro" id="IPR015943">
    <property type="entry name" value="WD40/YVTN_repeat-like_dom_sf"/>
</dbReference>
<evidence type="ECO:0000313" key="2">
    <source>
        <dbReference type="EMBL" id="CAI0387329.1"/>
    </source>
</evidence>
<sequence length="194" mass="21162">MRLCSCGDDGLIRGWKWKEFTESEIPVSTQVCFYCHTVNVFSELSSFIDIFRGPWGALSPIPENDAIALGTQETTKIKTAFKGHLDYLHCIVPATLPTRKLSQKLSPGYCLQEVITGSEDGTARIWGTSCGSEPFLSLFDLNGKILSRIPCAPQSAFSVSLHSSGVTAIGGYGGLVDVISQVRSHYCTFRCSRA</sequence>
<accession>A0AAV0HPU9</accession>
<dbReference type="InterPro" id="IPR042626">
    <property type="entry name" value="THOC6"/>
</dbReference>
<dbReference type="PANTHER" id="PTHR44411">
    <property type="entry name" value="THO COMPLEX SUBUNIT 6 HOMOLOG"/>
    <property type="match status" value="1"/>
</dbReference>
<dbReference type="InterPro" id="IPR036322">
    <property type="entry name" value="WD40_repeat_dom_sf"/>
</dbReference>
<dbReference type="GO" id="GO:0000346">
    <property type="term" value="C:transcription export complex"/>
    <property type="evidence" value="ECO:0007669"/>
    <property type="project" value="TreeGrafter"/>
</dbReference>
<keyword evidence="3" id="KW-1185">Reference proteome</keyword>
<keyword evidence="1" id="KW-0853">WD repeat</keyword>
<organism evidence="2 3">
    <name type="scientific">Linum tenue</name>
    <dbReference type="NCBI Taxonomy" id="586396"/>
    <lineage>
        <taxon>Eukaryota</taxon>
        <taxon>Viridiplantae</taxon>
        <taxon>Streptophyta</taxon>
        <taxon>Embryophyta</taxon>
        <taxon>Tracheophyta</taxon>
        <taxon>Spermatophyta</taxon>
        <taxon>Magnoliopsida</taxon>
        <taxon>eudicotyledons</taxon>
        <taxon>Gunneridae</taxon>
        <taxon>Pentapetalae</taxon>
        <taxon>rosids</taxon>
        <taxon>fabids</taxon>
        <taxon>Malpighiales</taxon>
        <taxon>Linaceae</taxon>
        <taxon>Linum</taxon>
    </lineage>
</organism>
<proteinExistence type="predicted"/>
<reference evidence="2" key="1">
    <citation type="submission" date="2022-08" db="EMBL/GenBank/DDBJ databases">
        <authorList>
            <person name="Gutierrez-Valencia J."/>
        </authorList>
    </citation>
    <scope>NUCLEOTIDE SEQUENCE</scope>
</reference>
<dbReference type="SUPFAM" id="SSF50978">
    <property type="entry name" value="WD40 repeat-like"/>
    <property type="match status" value="1"/>
</dbReference>
<evidence type="ECO:0000256" key="1">
    <source>
        <dbReference type="ARBA" id="ARBA00022574"/>
    </source>
</evidence>
<dbReference type="Proteomes" id="UP001154282">
    <property type="component" value="Unassembled WGS sequence"/>
</dbReference>
<dbReference type="Gene3D" id="2.130.10.10">
    <property type="entry name" value="YVTN repeat-like/Quinoprotein amine dehydrogenase"/>
    <property type="match status" value="1"/>
</dbReference>